<dbReference type="InterPro" id="IPR019016">
    <property type="entry name" value="Csx1-like_HEPN"/>
</dbReference>
<dbReference type="EMBL" id="CP000852">
    <property type="protein sequence ID" value="ABW02334.1"/>
    <property type="molecule type" value="Genomic_DNA"/>
</dbReference>
<dbReference type="Gene3D" id="3.40.50.10640">
    <property type="entry name" value="SSO1389-like"/>
    <property type="match status" value="1"/>
</dbReference>
<gene>
    <name evidence="3" type="ordered locus">Cmaq_1510</name>
</gene>
<dbReference type="InterPro" id="IPR013383">
    <property type="entry name" value="CRISPR-assoc_prot_DxTHG_CS"/>
</dbReference>
<dbReference type="GeneID" id="5709211"/>
<dbReference type="Proteomes" id="UP000001137">
    <property type="component" value="Chromosome"/>
</dbReference>
<evidence type="ECO:0000313" key="3">
    <source>
        <dbReference type="EMBL" id="ABW02334.1"/>
    </source>
</evidence>
<dbReference type="STRING" id="397948.Cmaq_1510"/>
<dbReference type="OrthoDB" id="27811at2157"/>
<sequence>MSSGDSEERVLVLAPWGLPTLWDEVNYVIPRVSESGGKLCVRPINIEWNDVDKVKSYTSLAGVLRYITNAGHKGFIDVIIMGLDTLAFPDTRSQSGNCNVVGILSDFTNTLRNGKVNYRDIENTAYSLLKNCISQYLGGFNSKADKINIEVEILPGTGTYRAGNFNARFMGGINNLNFTMLYKLYNKVRYNKYSAIIIDITHGVNYLPMITYMAAQLIAKYLSARDNKDICLITFNADPISRQKTEATQERRLNIIEMQNISIEPHEFLKELTGRLNKEKIFRIVRTNHDKDKINKLNKLNNNYEDIRRRLNPSRITTSLEYGFALYLVTYLRKNNLTHVKDLEELSRNISNLCDEIYNYMNEAVDISINNNEVLISRIYDFETSPLLLSMAFDVVRNRVINVLNLDQLMDNEGGIDIEYLLKIPVSSVADTILSNEVDSIKRAAELFRDVAVNLLGMNKGILGGYVKYGNIHDFVNKSIIDIGRRSNDIREEIKNYSCDNQDSHDDSECRFNDRNFIAHAGLERNITCIKISGDKVFIKYIDKCFEDIDKHMENISKGNAK</sequence>
<proteinExistence type="predicted"/>
<dbReference type="KEGG" id="cma:Cmaq_1510"/>
<dbReference type="RefSeq" id="WP_012186553.1">
    <property type="nucleotide sequence ID" value="NC_009954.1"/>
</dbReference>
<dbReference type="Pfam" id="PF22230">
    <property type="entry name" value="Csx1_CARF"/>
    <property type="match status" value="1"/>
</dbReference>
<dbReference type="Gene3D" id="1.10.3740.10">
    <property type="entry name" value="SSO1389-like domains"/>
    <property type="match status" value="1"/>
</dbReference>
<evidence type="ECO:0000313" key="4">
    <source>
        <dbReference type="Proteomes" id="UP000001137"/>
    </source>
</evidence>
<protein>
    <submittedName>
        <fullName evidence="3">CRISPR-associated protein DxTHG motif</fullName>
    </submittedName>
</protein>
<dbReference type="AlphaFoldDB" id="A8M9B5"/>
<dbReference type="HOGENOM" id="CLU_508672_0_0_2"/>
<evidence type="ECO:0000259" key="1">
    <source>
        <dbReference type="Pfam" id="PF09455"/>
    </source>
</evidence>
<dbReference type="PANTHER" id="PTHR37169:SF1">
    <property type="entry name" value="CRISPR SYSTEM ENDORIBONUCLEASE CSX1"/>
    <property type="match status" value="1"/>
</dbReference>
<dbReference type="NCBIfam" id="TIGR01897">
    <property type="entry name" value="cas_MJ1666"/>
    <property type="match status" value="1"/>
</dbReference>
<dbReference type="Pfam" id="PF09455">
    <property type="entry name" value="Csx1_HEPN"/>
    <property type="match status" value="1"/>
</dbReference>
<dbReference type="InterPro" id="IPR027419">
    <property type="entry name" value="CRISPR-assoc_Csx1_C"/>
</dbReference>
<dbReference type="InterPro" id="IPR053857">
    <property type="entry name" value="Csx1_CARF"/>
</dbReference>
<dbReference type="SUPFAM" id="SSF160980">
    <property type="entry name" value="SSO1389-like"/>
    <property type="match status" value="1"/>
</dbReference>
<dbReference type="InterPro" id="IPR010171">
    <property type="entry name" value="CRISPR_Csx1"/>
</dbReference>
<feature type="domain" description="CRISPR system endoribonuclease Csx1 CARF" evidence="2">
    <location>
        <begin position="11"/>
        <end position="239"/>
    </location>
</feature>
<dbReference type="InterPro" id="IPR052875">
    <property type="entry name" value="CRISPR_assoc_ribonuclease"/>
</dbReference>
<reference evidence="3 4" key="1">
    <citation type="submission" date="2007-10" db="EMBL/GenBank/DDBJ databases">
        <title>Complete sequence of Caldivirga maquilingensis IC-167.</title>
        <authorList>
            <consortium name="US DOE Joint Genome Institute"/>
            <person name="Copeland A."/>
            <person name="Lucas S."/>
            <person name="Lapidus A."/>
            <person name="Barry K."/>
            <person name="Glavina del Rio T."/>
            <person name="Dalin E."/>
            <person name="Tice H."/>
            <person name="Pitluck S."/>
            <person name="Saunders E."/>
            <person name="Brettin T."/>
            <person name="Bruce D."/>
            <person name="Detter J.C."/>
            <person name="Han C."/>
            <person name="Schmutz J."/>
            <person name="Larimer F."/>
            <person name="Land M."/>
            <person name="Hauser L."/>
            <person name="Kyrpides N."/>
            <person name="Ivanova N."/>
            <person name="Biddle J.F."/>
            <person name="Zhang Z."/>
            <person name="Fitz-Gibbon S.T."/>
            <person name="Lowe T.M."/>
            <person name="Saltikov C."/>
            <person name="House C.H."/>
            <person name="Richardson P."/>
        </authorList>
    </citation>
    <scope>NUCLEOTIDE SEQUENCE [LARGE SCALE GENOMIC DNA]</scope>
    <source>
        <strain evidence="4">ATCC 700844 / DSM 13496 / JCM 10307 / IC-167</strain>
    </source>
</reference>
<evidence type="ECO:0000259" key="2">
    <source>
        <dbReference type="Pfam" id="PF22230"/>
    </source>
</evidence>
<feature type="domain" description="CRISPR system endoribonuclease Csx1-like HEPN" evidence="1">
    <location>
        <begin position="492"/>
        <end position="541"/>
    </location>
</feature>
<accession>A8M9B5</accession>
<organism evidence="3 4">
    <name type="scientific">Caldivirga maquilingensis (strain ATCC 700844 / DSM 13496 / JCM 10307 / IC-167)</name>
    <dbReference type="NCBI Taxonomy" id="397948"/>
    <lineage>
        <taxon>Archaea</taxon>
        <taxon>Thermoproteota</taxon>
        <taxon>Thermoprotei</taxon>
        <taxon>Thermoproteales</taxon>
        <taxon>Thermoproteaceae</taxon>
        <taxon>Caldivirga</taxon>
    </lineage>
</organism>
<keyword evidence="4" id="KW-1185">Reference proteome</keyword>
<dbReference type="PANTHER" id="PTHR37169">
    <property type="entry name" value="CRISPR SYSTEM ENDORIBONUCLEASE CSX1-RELATED"/>
    <property type="match status" value="1"/>
</dbReference>
<dbReference type="eggNOG" id="arCOG03435">
    <property type="taxonomic scope" value="Archaea"/>
</dbReference>
<dbReference type="NCBIfam" id="TIGR02549">
    <property type="entry name" value="CRISPR_DxTHG"/>
    <property type="match status" value="1"/>
</dbReference>
<name>A8M9B5_CALMQ</name>